<keyword evidence="4 11" id="KW-0349">Heme</keyword>
<dbReference type="GO" id="GO:0016125">
    <property type="term" value="P:sterol metabolic process"/>
    <property type="evidence" value="ECO:0007669"/>
    <property type="project" value="TreeGrafter"/>
</dbReference>
<dbReference type="GO" id="GO:0020037">
    <property type="term" value="F:heme binding"/>
    <property type="evidence" value="ECO:0007669"/>
    <property type="project" value="InterPro"/>
</dbReference>
<evidence type="ECO:0000256" key="2">
    <source>
        <dbReference type="ARBA" id="ARBA00004167"/>
    </source>
</evidence>
<dbReference type="InterPro" id="IPR002401">
    <property type="entry name" value="Cyt_P450_E_grp-I"/>
</dbReference>
<evidence type="ECO:0008006" key="16">
    <source>
        <dbReference type="Google" id="ProtNLM"/>
    </source>
</evidence>
<dbReference type="Gene3D" id="1.10.630.10">
    <property type="entry name" value="Cytochrome P450"/>
    <property type="match status" value="1"/>
</dbReference>
<evidence type="ECO:0000256" key="10">
    <source>
        <dbReference type="ARBA" id="ARBA00023136"/>
    </source>
</evidence>
<gene>
    <name evidence="14" type="ORF">VFH_III182400</name>
</gene>
<keyword evidence="12" id="KW-0503">Monooxygenase</keyword>
<dbReference type="InterPro" id="IPR001128">
    <property type="entry name" value="Cyt_P450"/>
</dbReference>
<accession>A0AAV1A828</accession>
<dbReference type="AlphaFoldDB" id="A0AAV1A828"/>
<organism evidence="14 15">
    <name type="scientific">Vicia faba</name>
    <name type="common">Broad bean</name>
    <name type="synonym">Faba vulgaris</name>
    <dbReference type="NCBI Taxonomy" id="3906"/>
    <lineage>
        <taxon>Eukaryota</taxon>
        <taxon>Viridiplantae</taxon>
        <taxon>Streptophyta</taxon>
        <taxon>Embryophyta</taxon>
        <taxon>Tracheophyta</taxon>
        <taxon>Spermatophyta</taxon>
        <taxon>Magnoliopsida</taxon>
        <taxon>eudicotyledons</taxon>
        <taxon>Gunneridae</taxon>
        <taxon>Pentapetalae</taxon>
        <taxon>rosids</taxon>
        <taxon>fabids</taxon>
        <taxon>Fabales</taxon>
        <taxon>Fabaceae</taxon>
        <taxon>Papilionoideae</taxon>
        <taxon>50 kb inversion clade</taxon>
        <taxon>NPAAA clade</taxon>
        <taxon>Hologalegina</taxon>
        <taxon>IRL clade</taxon>
        <taxon>Fabeae</taxon>
        <taxon>Vicia</taxon>
    </lineage>
</organism>
<evidence type="ECO:0000313" key="15">
    <source>
        <dbReference type="Proteomes" id="UP001157006"/>
    </source>
</evidence>
<feature type="binding site" description="axial binding residue" evidence="11">
    <location>
        <position position="434"/>
    </location>
    <ligand>
        <name>heme</name>
        <dbReference type="ChEBI" id="CHEBI:30413"/>
    </ligand>
    <ligandPart>
        <name>Fe</name>
        <dbReference type="ChEBI" id="CHEBI:18248"/>
    </ligandPart>
</feature>
<evidence type="ECO:0000256" key="5">
    <source>
        <dbReference type="ARBA" id="ARBA00022692"/>
    </source>
</evidence>
<keyword evidence="5 13" id="KW-0812">Transmembrane</keyword>
<sequence>MDIQYWVWIYALLLATYFCVINFVWRLNELYYYMKLRKKQYPLPPGDLGWPFVGNMLAFIKHFKSGHPDLFINNLVSKYGGNGIYKTHLFGTPSIIICDADMCRRVLTDDETFKIGYPKSTIEVVRCKPIWSFSKEEHRRFRRLISSLTMGHNTLETYLSSMEDIVINSLEEISRMTHPVEFLKEMKNISFNIIIDIFLGSYNQHIITKIGNSFTEMHSALFSLPINLPGFAFRKGIMAREKLVKLVKPIVEERRRMIKHGERKDLLDVFLEARDEDGWKYEDEDIIDILIGIVLAGHETTANSMMWSMIYLTQNPHILEKAKEEQEEIMKTRLSNQKHLSLEDIKKMTYLSQITNEILRLKNTNFAIFREATMDVNINGYTIPKGWKVLTWTRAIHMDPTYYPNPNEFNPSRWNDHNIKIGSFLPFGAGSRHCPGSDLAKIEISIFLHYFLLNYKLELVNPKCPITNLPSPKPIDICLAKVIKVSSIA</sequence>
<dbReference type="PANTHER" id="PTHR24286">
    <property type="entry name" value="CYTOCHROME P450 26"/>
    <property type="match status" value="1"/>
</dbReference>
<proteinExistence type="inferred from homology"/>
<keyword evidence="10 13" id="KW-0472">Membrane</keyword>
<dbReference type="EMBL" id="OX451738">
    <property type="protein sequence ID" value="CAI8605412.1"/>
    <property type="molecule type" value="Genomic_DNA"/>
</dbReference>
<dbReference type="PROSITE" id="PS00086">
    <property type="entry name" value="CYTOCHROME_P450"/>
    <property type="match status" value="1"/>
</dbReference>
<keyword evidence="6 11" id="KW-0479">Metal-binding</keyword>
<evidence type="ECO:0000256" key="6">
    <source>
        <dbReference type="ARBA" id="ARBA00022723"/>
    </source>
</evidence>
<dbReference type="GO" id="GO:0016132">
    <property type="term" value="P:brassinosteroid biosynthetic process"/>
    <property type="evidence" value="ECO:0007669"/>
    <property type="project" value="TreeGrafter"/>
</dbReference>
<dbReference type="PRINTS" id="PR00463">
    <property type="entry name" value="EP450I"/>
</dbReference>
<keyword evidence="8 12" id="KW-0560">Oxidoreductase</keyword>
<evidence type="ECO:0000256" key="8">
    <source>
        <dbReference type="ARBA" id="ARBA00023002"/>
    </source>
</evidence>
<evidence type="ECO:0000256" key="1">
    <source>
        <dbReference type="ARBA" id="ARBA00001971"/>
    </source>
</evidence>
<dbReference type="PANTHER" id="PTHR24286:SF199">
    <property type="entry name" value="CYTOCHROME P450 88D6"/>
    <property type="match status" value="1"/>
</dbReference>
<protein>
    <recommendedName>
        <fullName evidence="16">Beta-amyrin 11-oxidase-like</fullName>
    </recommendedName>
</protein>
<dbReference type="PRINTS" id="PR00385">
    <property type="entry name" value="P450"/>
</dbReference>
<dbReference type="GO" id="GO:0010268">
    <property type="term" value="P:brassinosteroid homeostasis"/>
    <property type="evidence" value="ECO:0007669"/>
    <property type="project" value="TreeGrafter"/>
</dbReference>
<dbReference type="InterPro" id="IPR017972">
    <property type="entry name" value="Cyt_P450_CS"/>
</dbReference>
<dbReference type="Proteomes" id="UP001157006">
    <property type="component" value="Chromosome 3"/>
</dbReference>
<dbReference type="InterPro" id="IPR036396">
    <property type="entry name" value="Cyt_P450_sf"/>
</dbReference>
<feature type="transmembrane region" description="Helical" evidence="13">
    <location>
        <begin position="6"/>
        <end position="25"/>
    </location>
</feature>
<evidence type="ECO:0000256" key="4">
    <source>
        <dbReference type="ARBA" id="ARBA00022617"/>
    </source>
</evidence>
<evidence type="ECO:0000256" key="3">
    <source>
        <dbReference type="ARBA" id="ARBA00010617"/>
    </source>
</evidence>
<evidence type="ECO:0000313" key="14">
    <source>
        <dbReference type="EMBL" id="CAI8605412.1"/>
    </source>
</evidence>
<dbReference type="GO" id="GO:0005506">
    <property type="term" value="F:iron ion binding"/>
    <property type="evidence" value="ECO:0007669"/>
    <property type="project" value="InterPro"/>
</dbReference>
<dbReference type="GO" id="GO:0051777">
    <property type="term" value="F:ent-kaurenoic acid monooxygenase activity"/>
    <property type="evidence" value="ECO:0007669"/>
    <property type="project" value="TreeGrafter"/>
</dbReference>
<reference evidence="14 15" key="1">
    <citation type="submission" date="2023-01" db="EMBL/GenBank/DDBJ databases">
        <authorList>
            <person name="Kreplak J."/>
        </authorList>
    </citation>
    <scope>NUCLEOTIDE SEQUENCE [LARGE SCALE GENOMIC DNA]</scope>
</reference>
<dbReference type="CDD" id="cd11043">
    <property type="entry name" value="CYP90-like"/>
    <property type="match status" value="1"/>
</dbReference>
<keyword evidence="7 13" id="KW-1133">Transmembrane helix</keyword>
<dbReference type="Pfam" id="PF00067">
    <property type="entry name" value="p450"/>
    <property type="match status" value="1"/>
</dbReference>
<evidence type="ECO:0000256" key="7">
    <source>
        <dbReference type="ARBA" id="ARBA00022989"/>
    </source>
</evidence>
<evidence type="ECO:0000256" key="11">
    <source>
        <dbReference type="PIRSR" id="PIRSR602401-1"/>
    </source>
</evidence>
<keyword evidence="15" id="KW-1185">Reference proteome</keyword>
<evidence type="ECO:0000256" key="12">
    <source>
        <dbReference type="RuleBase" id="RU000461"/>
    </source>
</evidence>
<comment type="similarity">
    <text evidence="3 12">Belongs to the cytochrome P450 family.</text>
</comment>
<dbReference type="GO" id="GO:0016020">
    <property type="term" value="C:membrane"/>
    <property type="evidence" value="ECO:0007669"/>
    <property type="project" value="UniProtKB-SubCell"/>
</dbReference>
<evidence type="ECO:0000256" key="9">
    <source>
        <dbReference type="ARBA" id="ARBA00023004"/>
    </source>
</evidence>
<keyword evidence="9 11" id="KW-0408">Iron</keyword>
<name>A0AAV1A828_VICFA</name>
<comment type="cofactor">
    <cofactor evidence="1 11">
        <name>heme</name>
        <dbReference type="ChEBI" id="CHEBI:30413"/>
    </cofactor>
</comment>
<comment type="subcellular location">
    <subcellularLocation>
        <location evidence="2">Membrane</location>
        <topology evidence="2">Single-pass membrane protein</topology>
    </subcellularLocation>
</comment>
<dbReference type="SUPFAM" id="SSF48264">
    <property type="entry name" value="Cytochrome P450"/>
    <property type="match status" value="1"/>
</dbReference>
<evidence type="ECO:0000256" key="13">
    <source>
        <dbReference type="SAM" id="Phobius"/>
    </source>
</evidence>
<dbReference type="GO" id="GO:0005783">
    <property type="term" value="C:endoplasmic reticulum"/>
    <property type="evidence" value="ECO:0007669"/>
    <property type="project" value="TreeGrafter"/>
</dbReference>